<keyword evidence="4" id="KW-0732">Signal</keyword>
<comment type="cofactor">
    <cofactor evidence="2">
        <name>Zn(2+)</name>
        <dbReference type="ChEBI" id="CHEBI:29105"/>
    </cofactor>
</comment>
<dbReference type="Gene3D" id="3.60.21.10">
    <property type="match status" value="1"/>
</dbReference>
<dbReference type="OrthoDB" id="45007at2759"/>
<sequence>MAREEGGDPPPLHQISTCHCPSLLLPVLPSARLTRDLKGYPDLNGKRDPQSPLGAGMEADLLKVDRKRTPWLLVLFHVPWYNSNRAHQGEGVNMMEAMESLLYAAGVDIVLAGHVHAYERSKRVYNGRLDPCGAVHITIGDGGNREGLAHRYINPQPHWSDFREASFGHGELKVVNSTHAFWSWHRNDDDEPVRSDQVWINSLVSSGCLADKKPGPRKILMAP</sequence>
<accession>A0A7J0GPH6</accession>
<evidence type="ECO:0000259" key="7">
    <source>
        <dbReference type="Pfam" id="PF14008"/>
    </source>
</evidence>
<evidence type="ECO:0000256" key="5">
    <source>
        <dbReference type="ARBA" id="ARBA00023180"/>
    </source>
</evidence>
<dbReference type="Pfam" id="PF14008">
    <property type="entry name" value="Metallophos_C"/>
    <property type="match status" value="1"/>
</dbReference>
<dbReference type="EMBL" id="BJWL01000023">
    <property type="protein sequence ID" value="GFZ12514.1"/>
    <property type="molecule type" value="Genomic_DNA"/>
</dbReference>
<evidence type="ECO:0000259" key="6">
    <source>
        <dbReference type="Pfam" id="PF00149"/>
    </source>
</evidence>
<keyword evidence="5" id="KW-0325">Glycoprotein</keyword>
<dbReference type="Proteomes" id="UP000585474">
    <property type="component" value="Unassembled WGS sequence"/>
</dbReference>
<feature type="domain" description="Calcineurin-like phosphoesterase" evidence="6">
    <location>
        <begin position="39"/>
        <end position="118"/>
    </location>
</feature>
<dbReference type="SUPFAM" id="SSF56300">
    <property type="entry name" value="Metallo-dependent phosphatases"/>
    <property type="match status" value="1"/>
</dbReference>
<comment type="catalytic activity">
    <reaction evidence="1">
        <text>a phosphate monoester + H2O = an alcohol + phosphate</text>
        <dbReference type="Rhea" id="RHEA:15017"/>
        <dbReference type="ChEBI" id="CHEBI:15377"/>
        <dbReference type="ChEBI" id="CHEBI:30879"/>
        <dbReference type="ChEBI" id="CHEBI:43474"/>
        <dbReference type="ChEBI" id="CHEBI:67140"/>
        <dbReference type="EC" id="3.1.3.2"/>
    </reaction>
</comment>
<evidence type="ECO:0000256" key="2">
    <source>
        <dbReference type="ARBA" id="ARBA00001947"/>
    </source>
</evidence>
<dbReference type="PANTHER" id="PTHR22953:SF155">
    <property type="entry name" value="PURPLE ACID PHOSPHATASE 18"/>
    <property type="match status" value="1"/>
</dbReference>
<evidence type="ECO:0000256" key="4">
    <source>
        <dbReference type="ARBA" id="ARBA00022729"/>
    </source>
</evidence>
<evidence type="ECO:0000256" key="1">
    <source>
        <dbReference type="ARBA" id="ARBA00000032"/>
    </source>
</evidence>
<proteinExistence type="predicted"/>
<gene>
    <name evidence="8" type="ORF">Acr_23g0008990</name>
</gene>
<dbReference type="Pfam" id="PF00149">
    <property type="entry name" value="Metallophos"/>
    <property type="match status" value="1"/>
</dbReference>
<feature type="domain" description="Purple acid phosphatase C-terminal" evidence="7">
    <location>
        <begin position="134"/>
        <end position="190"/>
    </location>
</feature>
<evidence type="ECO:0000313" key="8">
    <source>
        <dbReference type="EMBL" id="GFZ12514.1"/>
    </source>
</evidence>
<name>A0A7J0GPH6_9ERIC</name>
<dbReference type="InterPro" id="IPR039331">
    <property type="entry name" value="PAPs-like"/>
</dbReference>
<dbReference type="CDD" id="cd00839">
    <property type="entry name" value="MPP_PAPs"/>
    <property type="match status" value="1"/>
</dbReference>
<dbReference type="EC" id="3.1.3.2" evidence="3"/>
<dbReference type="InterPro" id="IPR025733">
    <property type="entry name" value="PAPs_C"/>
</dbReference>
<dbReference type="InterPro" id="IPR029052">
    <property type="entry name" value="Metallo-depent_PP-like"/>
</dbReference>
<evidence type="ECO:0000313" key="9">
    <source>
        <dbReference type="Proteomes" id="UP000585474"/>
    </source>
</evidence>
<dbReference type="PANTHER" id="PTHR22953">
    <property type="entry name" value="ACID PHOSPHATASE RELATED"/>
    <property type="match status" value="1"/>
</dbReference>
<dbReference type="GO" id="GO:0003993">
    <property type="term" value="F:acid phosphatase activity"/>
    <property type="evidence" value="ECO:0007669"/>
    <property type="project" value="UniProtKB-EC"/>
</dbReference>
<keyword evidence="9" id="KW-1185">Reference proteome</keyword>
<protein>
    <recommendedName>
        <fullName evidence="3">acid phosphatase</fullName>
        <ecNumber evidence="3">3.1.3.2</ecNumber>
    </recommendedName>
</protein>
<organism evidence="8 9">
    <name type="scientific">Actinidia rufa</name>
    <dbReference type="NCBI Taxonomy" id="165716"/>
    <lineage>
        <taxon>Eukaryota</taxon>
        <taxon>Viridiplantae</taxon>
        <taxon>Streptophyta</taxon>
        <taxon>Embryophyta</taxon>
        <taxon>Tracheophyta</taxon>
        <taxon>Spermatophyta</taxon>
        <taxon>Magnoliopsida</taxon>
        <taxon>eudicotyledons</taxon>
        <taxon>Gunneridae</taxon>
        <taxon>Pentapetalae</taxon>
        <taxon>asterids</taxon>
        <taxon>Ericales</taxon>
        <taxon>Actinidiaceae</taxon>
        <taxon>Actinidia</taxon>
    </lineage>
</organism>
<evidence type="ECO:0000256" key="3">
    <source>
        <dbReference type="ARBA" id="ARBA00012646"/>
    </source>
</evidence>
<dbReference type="AlphaFoldDB" id="A0A7J0GPH6"/>
<comment type="caution">
    <text evidence="8">The sequence shown here is derived from an EMBL/GenBank/DDBJ whole genome shotgun (WGS) entry which is preliminary data.</text>
</comment>
<dbReference type="InterPro" id="IPR041792">
    <property type="entry name" value="MPP_PAP"/>
</dbReference>
<dbReference type="InterPro" id="IPR004843">
    <property type="entry name" value="Calcineurin-like_PHP"/>
</dbReference>
<reference evidence="8 9" key="1">
    <citation type="submission" date="2019-07" db="EMBL/GenBank/DDBJ databases">
        <title>De Novo Assembly of kiwifruit Actinidia rufa.</title>
        <authorList>
            <person name="Sugita-Konishi S."/>
            <person name="Sato K."/>
            <person name="Mori E."/>
            <person name="Abe Y."/>
            <person name="Kisaki G."/>
            <person name="Hamano K."/>
            <person name="Suezawa K."/>
            <person name="Otani M."/>
            <person name="Fukuda T."/>
            <person name="Manabe T."/>
            <person name="Gomi K."/>
            <person name="Tabuchi M."/>
            <person name="Akimitsu K."/>
            <person name="Kataoka I."/>
        </authorList>
    </citation>
    <scope>NUCLEOTIDE SEQUENCE [LARGE SCALE GENOMIC DNA]</scope>
    <source>
        <strain evidence="9">cv. Fuchu</strain>
    </source>
</reference>